<proteinExistence type="inferred from homology"/>
<dbReference type="InterPro" id="IPR003676">
    <property type="entry name" value="SAUR_fam"/>
</dbReference>
<evidence type="ECO:0000313" key="3">
    <source>
        <dbReference type="RefSeq" id="XP_022951771.1"/>
    </source>
</evidence>
<reference evidence="3" key="1">
    <citation type="submission" date="2025-08" db="UniProtKB">
        <authorList>
            <consortium name="RefSeq"/>
        </authorList>
    </citation>
    <scope>IDENTIFICATION</scope>
    <source>
        <tissue evidence="3">Young leaves</tissue>
    </source>
</reference>
<dbReference type="AlphaFoldDB" id="A0A6J1GIF7"/>
<accession>A0A6J1GIF7</accession>
<evidence type="ECO:0000313" key="2">
    <source>
        <dbReference type="Proteomes" id="UP000504609"/>
    </source>
</evidence>
<dbReference type="Proteomes" id="UP000504609">
    <property type="component" value="Unplaced"/>
</dbReference>
<comment type="similarity">
    <text evidence="1">Belongs to the ARG7 family.</text>
</comment>
<dbReference type="RefSeq" id="XP_022951771.1">
    <property type="nucleotide sequence ID" value="XM_023096003.1"/>
</dbReference>
<dbReference type="GeneID" id="111454508"/>
<protein>
    <submittedName>
        <fullName evidence="3">Auxin-responsive protein SAUR50-like</fullName>
    </submittedName>
</protein>
<evidence type="ECO:0000256" key="1">
    <source>
        <dbReference type="ARBA" id="ARBA00006974"/>
    </source>
</evidence>
<dbReference type="GO" id="GO:0009733">
    <property type="term" value="P:response to auxin"/>
    <property type="evidence" value="ECO:0007669"/>
    <property type="project" value="InterPro"/>
</dbReference>
<dbReference type="KEGG" id="cmos:111454508"/>
<name>A0A6J1GIF7_CUCMO</name>
<organism evidence="2 3">
    <name type="scientific">Cucurbita moschata</name>
    <name type="common">Winter crookneck squash</name>
    <name type="synonym">Cucurbita pepo var. moschata</name>
    <dbReference type="NCBI Taxonomy" id="3662"/>
    <lineage>
        <taxon>Eukaryota</taxon>
        <taxon>Viridiplantae</taxon>
        <taxon>Streptophyta</taxon>
        <taxon>Embryophyta</taxon>
        <taxon>Tracheophyta</taxon>
        <taxon>Spermatophyta</taxon>
        <taxon>Magnoliopsida</taxon>
        <taxon>eudicotyledons</taxon>
        <taxon>Gunneridae</taxon>
        <taxon>Pentapetalae</taxon>
        <taxon>rosids</taxon>
        <taxon>fabids</taxon>
        <taxon>Cucurbitales</taxon>
        <taxon>Cucurbitaceae</taxon>
        <taxon>Cucurbiteae</taxon>
        <taxon>Cucurbita</taxon>
    </lineage>
</organism>
<dbReference type="Pfam" id="PF02519">
    <property type="entry name" value="Auxin_inducible"/>
    <property type="match status" value="1"/>
</dbReference>
<keyword evidence="2" id="KW-1185">Reference proteome</keyword>
<dbReference type="PANTHER" id="PTHR31929">
    <property type="entry name" value="SAUR-LIKE AUXIN-RESPONSIVE PROTEIN FAMILY-RELATED"/>
    <property type="match status" value="1"/>
</dbReference>
<sequence>MAVTSRLSQAAVVKQIMKRCSSLRNKKTHQCGGAGGGDIPVDVPKGHFVVYVGENRSRYIVPVTFLSTPEFQILLQLAEEEFGFSHHMGLTIPCDEKVFQSLLRSIESNQTE</sequence>
<gene>
    <name evidence="3" type="primary">LOC111454508</name>
</gene>